<dbReference type="InterPro" id="IPR013249">
    <property type="entry name" value="RNA_pol_sigma70_r4_t2"/>
</dbReference>
<organism evidence="8 9">
    <name type="scientific">Salininema proteolyticum</name>
    <dbReference type="NCBI Taxonomy" id="1607685"/>
    <lineage>
        <taxon>Bacteria</taxon>
        <taxon>Bacillati</taxon>
        <taxon>Actinomycetota</taxon>
        <taxon>Actinomycetes</taxon>
        <taxon>Glycomycetales</taxon>
        <taxon>Glycomycetaceae</taxon>
        <taxon>Salininema</taxon>
    </lineage>
</organism>
<comment type="similarity">
    <text evidence="1">Belongs to the sigma-70 factor family. ECF subfamily.</text>
</comment>
<dbReference type="EMBL" id="JBHSDK010000061">
    <property type="protein sequence ID" value="MFC4337951.1"/>
    <property type="molecule type" value="Genomic_DNA"/>
</dbReference>
<dbReference type="Gene3D" id="1.10.1740.10">
    <property type="match status" value="1"/>
</dbReference>
<keyword evidence="4" id="KW-0731">Sigma factor</keyword>
<protein>
    <submittedName>
        <fullName evidence="8">Sigma-70 family RNA polymerase sigma factor</fullName>
    </submittedName>
</protein>
<dbReference type="RefSeq" id="WP_380625459.1">
    <property type="nucleotide sequence ID" value="NZ_JBHSDK010000061.1"/>
</dbReference>
<dbReference type="Proteomes" id="UP001595823">
    <property type="component" value="Unassembled WGS sequence"/>
</dbReference>
<dbReference type="Pfam" id="PF04542">
    <property type="entry name" value="Sigma70_r2"/>
    <property type="match status" value="1"/>
</dbReference>
<dbReference type="InterPro" id="IPR013324">
    <property type="entry name" value="RNA_pol_sigma_r3/r4-like"/>
</dbReference>
<evidence type="ECO:0000256" key="2">
    <source>
        <dbReference type="ARBA" id="ARBA00011344"/>
    </source>
</evidence>
<keyword evidence="3" id="KW-0805">Transcription regulation</keyword>
<evidence type="ECO:0000256" key="4">
    <source>
        <dbReference type="ARBA" id="ARBA00023082"/>
    </source>
</evidence>
<dbReference type="InterPro" id="IPR013325">
    <property type="entry name" value="RNA_pol_sigma_r2"/>
</dbReference>
<dbReference type="SUPFAM" id="SSF88659">
    <property type="entry name" value="Sigma3 and sigma4 domains of RNA polymerase sigma factors"/>
    <property type="match status" value="1"/>
</dbReference>
<dbReference type="PANTHER" id="PTHR30173">
    <property type="entry name" value="SIGMA 19 FACTOR"/>
    <property type="match status" value="1"/>
</dbReference>
<dbReference type="Gene3D" id="3.10.450.50">
    <property type="match status" value="1"/>
</dbReference>
<feature type="domain" description="RNA polymerase sigma-70 region 2" evidence="6">
    <location>
        <begin position="11"/>
        <end position="72"/>
    </location>
</feature>
<evidence type="ECO:0000313" key="9">
    <source>
        <dbReference type="Proteomes" id="UP001595823"/>
    </source>
</evidence>
<gene>
    <name evidence="8" type="ORF">ACFPET_22410</name>
</gene>
<reference evidence="9" key="1">
    <citation type="journal article" date="2019" name="Int. J. Syst. Evol. Microbiol.">
        <title>The Global Catalogue of Microorganisms (GCM) 10K type strain sequencing project: providing services to taxonomists for standard genome sequencing and annotation.</title>
        <authorList>
            <consortium name="The Broad Institute Genomics Platform"/>
            <consortium name="The Broad Institute Genome Sequencing Center for Infectious Disease"/>
            <person name="Wu L."/>
            <person name="Ma J."/>
        </authorList>
    </citation>
    <scope>NUCLEOTIDE SEQUENCE [LARGE SCALE GENOMIC DNA]</scope>
    <source>
        <strain evidence="9">IBRC-M 10908</strain>
    </source>
</reference>
<dbReference type="SUPFAM" id="SSF54427">
    <property type="entry name" value="NTF2-like"/>
    <property type="match status" value="1"/>
</dbReference>
<evidence type="ECO:0000256" key="1">
    <source>
        <dbReference type="ARBA" id="ARBA00010641"/>
    </source>
</evidence>
<evidence type="ECO:0000256" key="5">
    <source>
        <dbReference type="ARBA" id="ARBA00023163"/>
    </source>
</evidence>
<feature type="domain" description="RNA polymerase sigma factor 70 region 4 type 2" evidence="7">
    <location>
        <begin position="106"/>
        <end position="157"/>
    </location>
</feature>
<dbReference type="SUPFAM" id="SSF88946">
    <property type="entry name" value="Sigma2 domain of RNA polymerase sigma factors"/>
    <property type="match status" value="1"/>
</dbReference>
<dbReference type="InterPro" id="IPR014284">
    <property type="entry name" value="RNA_pol_sigma-70_dom"/>
</dbReference>
<dbReference type="InterPro" id="IPR036388">
    <property type="entry name" value="WH-like_DNA-bd_sf"/>
</dbReference>
<proteinExistence type="inferred from homology"/>
<evidence type="ECO:0000259" key="6">
    <source>
        <dbReference type="Pfam" id="PF04542"/>
    </source>
</evidence>
<name>A0ABV8U497_9ACTN</name>
<keyword evidence="5" id="KW-0804">Transcription</keyword>
<dbReference type="PANTHER" id="PTHR30173:SF43">
    <property type="entry name" value="ECF RNA POLYMERASE SIGMA FACTOR SIGI-RELATED"/>
    <property type="match status" value="1"/>
</dbReference>
<comment type="subunit">
    <text evidence="2">Interacts transiently with the RNA polymerase catalytic core formed by RpoA, RpoB, RpoC and RpoZ (2 alpha, 1 beta, 1 beta' and 1 omega subunit) to form the RNA polymerase holoenzyme that can initiate transcription.</text>
</comment>
<comment type="caution">
    <text evidence="8">The sequence shown here is derived from an EMBL/GenBank/DDBJ whole genome shotgun (WGS) entry which is preliminary data.</text>
</comment>
<sequence>MGGKDALARAFDRERGRLLGVARRILGSHAEAEDAVQEAWIRLDRQDPERIENLPGWLTTVVARLCLDILESKPRAKETPWGADFDDGAVAGPEEDALWTETMGAALMVVLDRLEPAERTAFVLHDLFGLKFGEIAPVLDRTVEATRKLASRARRRLREARPSAETDPARQYEVVTSFLAAAREGRFDALMELLDPDVELFVDSAAGELGAGARSGAGAVAALFDGGAQTAFPMLLGAASGAAWVLRGEAKVAFDFTVEDGRITAIRLIGGEDALRELVPVALPR</sequence>
<dbReference type="Gene3D" id="1.10.10.10">
    <property type="entry name" value="Winged helix-like DNA-binding domain superfamily/Winged helix DNA-binding domain"/>
    <property type="match status" value="1"/>
</dbReference>
<dbReference type="InterPro" id="IPR032710">
    <property type="entry name" value="NTF2-like_dom_sf"/>
</dbReference>
<evidence type="ECO:0000259" key="7">
    <source>
        <dbReference type="Pfam" id="PF08281"/>
    </source>
</evidence>
<evidence type="ECO:0000256" key="3">
    <source>
        <dbReference type="ARBA" id="ARBA00023015"/>
    </source>
</evidence>
<accession>A0ABV8U497</accession>
<dbReference type="InterPro" id="IPR052704">
    <property type="entry name" value="ECF_Sigma-70_Domain"/>
</dbReference>
<evidence type="ECO:0000313" key="8">
    <source>
        <dbReference type="EMBL" id="MFC4337951.1"/>
    </source>
</evidence>
<dbReference type="Pfam" id="PF08281">
    <property type="entry name" value="Sigma70_r4_2"/>
    <property type="match status" value="1"/>
</dbReference>
<dbReference type="InterPro" id="IPR007627">
    <property type="entry name" value="RNA_pol_sigma70_r2"/>
</dbReference>
<keyword evidence="9" id="KW-1185">Reference proteome</keyword>
<dbReference type="NCBIfam" id="TIGR02937">
    <property type="entry name" value="sigma70-ECF"/>
    <property type="match status" value="1"/>
</dbReference>